<evidence type="ECO:0000313" key="2">
    <source>
        <dbReference type="Proteomes" id="UP000823405"/>
    </source>
</evidence>
<accession>A0A9P6R4S4</accession>
<sequence length="108" mass="12277">MGSAIRVYTFCGGREVLRKNLTAFYPNLKYLDFNSIQTQKRCLDTLFPIIPGRVLQQSSAKMVNLDDLEKAYWNRSLSTNTSGSCARLYVPSIYEYITVIEAPKADVK</sequence>
<keyword evidence="2" id="KW-1185">Reference proteome</keyword>
<gene>
    <name evidence="1" type="ORF">BGZ97_012004</name>
</gene>
<dbReference type="AlphaFoldDB" id="A0A9P6R4S4"/>
<protein>
    <submittedName>
        <fullName evidence="1">Uncharacterized protein</fullName>
    </submittedName>
</protein>
<dbReference type="Proteomes" id="UP000823405">
    <property type="component" value="Unassembled WGS sequence"/>
</dbReference>
<name>A0A9P6R4S4_9FUNG</name>
<reference evidence="1" key="1">
    <citation type="journal article" date="2020" name="Fungal Divers.">
        <title>Resolving the Mortierellaceae phylogeny through synthesis of multi-gene phylogenetics and phylogenomics.</title>
        <authorList>
            <person name="Vandepol N."/>
            <person name="Liber J."/>
            <person name="Desiro A."/>
            <person name="Na H."/>
            <person name="Kennedy M."/>
            <person name="Barry K."/>
            <person name="Grigoriev I.V."/>
            <person name="Miller A.N."/>
            <person name="O'Donnell K."/>
            <person name="Stajich J.E."/>
            <person name="Bonito G."/>
        </authorList>
    </citation>
    <scope>NUCLEOTIDE SEQUENCE</scope>
    <source>
        <strain evidence="1">NVP60</strain>
    </source>
</reference>
<proteinExistence type="predicted"/>
<organism evidence="1 2">
    <name type="scientific">Linnemannia gamsii</name>
    <dbReference type="NCBI Taxonomy" id="64522"/>
    <lineage>
        <taxon>Eukaryota</taxon>
        <taxon>Fungi</taxon>
        <taxon>Fungi incertae sedis</taxon>
        <taxon>Mucoromycota</taxon>
        <taxon>Mortierellomycotina</taxon>
        <taxon>Mortierellomycetes</taxon>
        <taxon>Mortierellales</taxon>
        <taxon>Mortierellaceae</taxon>
        <taxon>Linnemannia</taxon>
    </lineage>
</organism>
<comment type="caution">
    <text evidence="1">The sequence shown here is derived from an EMBL/GenBank/DDBJ whole genome shotgun (WGS) entry which is preliminary data.</text>
</comment>
<evidence type="ECO:0000313" key="1">
    <source>
        <dbReference type="EMBL" id="KAG0311220.1"/>
    </source>
</evidence>
<dbReference type="EMBL" id="JAAAIN010000740">
    <property type="protein sequence ID" value="KAG0311220.1"/>
    <property type="molecule type" value="Genomic_DNA"/>
</dbReference>